<evidence type="ECO:0000256" key="2">
    <source>
        <dbReference type="ARBA" id="ARBA00022692"/>
    </source>
</evidence>
<evidence type="ECO:0000256" key="1">
    <source>
        <dbReference type="ARBA" id="ARBA00004141"/>
    </source>
</evidence>
<protein>
    <submittedName>
        <fullName evidence="6">DoxX family protein</fullName>
    </submittedName>
</protein>
<proteinExistence type="predicted"/>
<gene>
    <name evidence="6" type="ORF">CD943_09745</name>
</gene>
<dbReference type="Pfam" id="PF13564">
    <property type="entry name" value="DoxX_2"/>
    <property type="match status" value="1"/>
</dbReference>
<keyword evidence="4 5" id="KW-0472">Membrane</keyword>
<sequence length="120" mass="12807">MYKSLHVIASMLAWLLAAFFLFGAYGNAFISEENAAAYAAWGYPDWFHYVTAILELAAGLLLVRAISRPYGAALGALVMAAASLTTLLNADYDHAVAPGIVLFVSLAVLALSLAARRLSR</sequence>
<feature type="transmembrane region" description="Helical" evidence="5">
    <location>
        <begin position="46"/>
        <end position="63"/>
    </location>
</feature>
<keyword evidence="3 5" id="KW-1133">Transmembrane helix</keyword>
<evidence type="ECO:0000256" key="5">
    <source>
        <dbReference type="SAM" id="Phobius"/>
    </source>
</evidence>
<feature type="transmembrane region" description="Helical" evidence="5">
    <location>
        <begin position="96"/>
        <end position="115"/>
    </location>
</feature>
<organism evidence="6 7">
    <name type="scientific">Brevundimonas diminuta</name>
    <name type="common">Pseudomonas diminuta</name>
    <dbReference type="NCBI Taxonomy" id="293"/>
    <lineage>
        <taxon>Bacteria</taxon>
        <taxon>Pseudomonadati</taxon>
        <taxon>Pseudomonadota</taxon>
        <taxon>Alphaproteobacteria</taxon>
        <taxon>Caulobacterales</taxon>
        <taxon>Caulobacteraceae</taxon>
        <taxon>Brevundimonas</taxon>
    </lineage>
</organism>
<evidence type="ECO:0000313" key="7">
    <source>
        <dbReference type="Proteomes" id="UP000197024"/>
    </source>
</evidence>
<dbReference type="InterPro" id="IPR032808">
    <property type="entry name" value="DoxX"/>
</dbReference>
<keyword evidence="2 5" id="KW-0812">Transmembrane</keyword>
<evidence type="ECO:0000313" key="6">
    <source>
        <dbReference type="EMBL" id="ASD27141.1"/>
    </source>
</evidence>
<dbReference type="GO" id="GO:0016020">
    <property type="term" value="C:membrane"/>
    <property type="evidence" value="ECO:0007669"/>
    <property type="project" value="UniProtKB-SubCell"/>
</dbReference>
<accession>A0A1Z3LY67</accession>
<dbReference type="AlphaFoldDB" id="A0A1Z3LY67"/>
<evidence type="ECO:0000256" key="3">
    <source>
        <dbReference type="ARBA" id="ARBA00022989"/>
    </source>
</evidence>
<feature type="transmembrane region" description="Helical" evidence="5">
    <location>
        <begin position="70"/>
        <end position="90"/>
    </location>
</feature>
<dbReference type="EMBL" id="CP021995">
    <property type="protein sequence ID" value="ASD27141.1"/>
    <property type="molecule type" value="Genomic_DNA"/>
</dbReference>
<comment type="subcellular location">
    <subcellularLocation>
        <location evidence="1">Membrane</location>
        <topology evidence="1">Multi-pass membrane protein</topology>
    </subcellularLocation>
</comment>
<feature type="transmembrane region" description="Helical" evidence="5">
    <location>
        <begin position="7"/>
        <end position="26"/>
    </location>
</feature>
<evidence type="ECO:0000256" key="4">
    <source>
        <dbReference type="ARBA" id="ARBA00023136"/>
    </source>
</evidence>
<dbReference type="Proteomes" id="UP000197024">
    <property type="component" value="Chromosome"/>
</dbReference>
<name>A0A1Z3LY67_BREDI</name>
<dbReference type="RefSeq" id="WP_088410897.1">
    <property type="nucleotide sequence ID" value="NZ_CP021995.1"/>
</dbReference>
<reference evidence="6 7" key="2">
    <citation type="submission" date="2017-06" db="EMBL/GenBank/DDBJ databases">
        <authorList>
            <person name="Kim H.J."/>
            <person name="Triplett B.A."/>
        </authorList>
    </citation>
    <scope>NUCLEOTIDE SEQUENCE [LARGE SCALE GENOMIC DNA]</scope>
    <source>
        <strain evidence="6 7">BZC3</strain>
    </source>
</reference>
<reference evidence="6 7" key="1">
    <citation type="submission" date="2017-06" db="EMBL/GenBank/DDBJ databases">
        <title>Biodegradation of gentamicin by bacterial consortia AMQD4 in synthetic medium and raw gentamicin sewage.</title>
        <authorList>
            <person name="Chang H."/>
            <person name="Feng Y."/>
            <person name="Li Z."/>
            <person name="Xue J."/>
            <person name="Cheng D."/>
        </authorList>
    </citation>
    <scope>NUCLEOTIDE SEQUENCE [LARGE SCALE GENOMIC DNA]</scope>
    <source>
        <strain evidence="6 7">BZC3</strain>
    </source>
</reference>